<dbReference type="PANTHER" id="PTHR13622">
    <property type="entry name" value="THIAMIN PYROPHOSPHOKINASE"/>
    <property type="match status" value="1"/>
</dbReference>
<dbReference type="EMBL" id="LR791320">
    <property type="protein sequence ID" value="CAB3267182.1"/>
    <property type="molecule type" value="mRNA"/>
</dbReference>
<proteinExistence type="evidence at transcript level"/>
<organism evidence="2">
    <name type="scientific">Phallusia mammillata</name>
    <dbReference type="NCBI Taxonomy" id="59560"/>
    <lineage>
        <taxon>Eukaryota</taxon>
        <taxon>Metazoa</taxon>
        <taxon>Chordata</taxon>
        <taxon>Tunicata</taxon>
        <taxon>Ascidiacea</taxon>
        <taxon>Phlebobranchia</taxon>
        <taxon>Ascidiidae</taxon>
        <taxon>Phallusia</taxon>
    </lineage>
</organism>
<dbReference type="Gene3D" id="2.60.120.320">
    <property type="entry name" value="Thiamin pyrophosphokinase, thiamin-binding domain"/>
    <property type="match status" value="1"/>
</dbReference>
<keyword evidence="2" id="KW-0808">Transferase</keyword>
<feature type="domain" description="Thiamin pyrophosphokinase thiamin-binding" evidence="1">
    <location>
        <begin position="133"/>
        <end position="199"/>
    </location>
</feature>
<dbReference type="FunFam" id="2.60.120.320:FF:000001">
    <property type="entry name" value="Thiamine pyrophosphokinase"/>
    <property type="match status" value="1"/>
</dbReference>
<dbReference type="GO" id="GO:0030975">
    <property type="term" value="F:thiamine binding"/>
    <property type="evidence" value="ECO:0007669"/>
    <property type="project" value="InterPro"/>
</dbReference>
<evidence type="ECO:0000259" key="1">
    <source>
        <dbReference type="SMART" id="SM00983"/>
    </source>
</evidence>
<dbReference type="Pfam" id="PF04265">
    <property type="entry name" value="TPK_B1_binding"/>
    <property type="match status" value="1"/>
</dbReference>
<sequence>MGSKPDTIPCLCTSKQKIAVLYLDDCIDKKSQYVQQLNNNACVAVKIEQLNGTSSKKTNHAIKNGSTETALKDYLVQLKRQENISKLVLLSNKPASFVDTMYYVSVMWRLKSTTNIEICAALGSSYIQVLPAGHTELEANTGNEGKYCGLIPLGQPCKVTTTGLKWNLDETVMEFSGLVSTSNALDGSGKVTVHTDNPLVWYLDIK</sequence>
<dbReference type="InterPro" id="IPR007373">
    <property type="entry name" value="Thiamin_PyroPKinase_B1-bd"/>
</dbReference>
<protein>
    <submittedName>
        <fullName evidence="2">Thiamin pyrophosphokinase 1-like</fullName>
    </submittedName>
</protein>
<dbReference type="GO" id="GO:0009229">
    <property type="term" value="P:thiamine diphosphate biosynthetic process"/>
    <property type="evidence" value="ECO:0007669"/>
    <property type="project" value="InterPro"/>
</dbReference>
<name>A0A6F9DUS4_9ASCI</name>
<evidence type="ECO:0000313" key="2">
    <source>
        <dbReference type="EMBL" id="CAB3267182.1"/>
    </source>
</evidence>
<reference evidence="2" key="1">
    <citation type="submission" date="2020-04" db="EMBL/GenBank/DDBJ databases">
        <authorList>
            <person name="Neveu A P."/>
        </authorList>
    </citation>
    <scope>NUCLEOTIDE SEQUENCE</scope>
    <source>
        <tissue evidence="2">Whole embryo</tissue>
    </source>
</reference>
<dbReference type="GO" id="GO:0016301">
    <property type="term" value="F:kinase activity"/>
    <property type="evidence" value="ECO:0007669"/>
    <property type="project" value="UniProtKB-KW"/>
</dbReference>
<dbReference type="InterPro" id="IPR036371">
    <property type="entry name" value="TPK_B1-bd_sf"/>
</dbReference>
<accession>A0A6F9DUS4</accession>
<dbReference type="AlphaFoldDB" id="A0A6F9DUS4"/>
<keyword evidence="2" id="KW-0418">Kinase</keyword>
<dbReference type="SMART" id="SM00983">
    <property type="entry name" value="TPK_B1_binding"/>
    <property type="match status" value="1"/>
</dbReference>
<dbReference type="SUPFAM" id="SSF63862">
    <property type="entry name" value="Thiamin pyrophosphokinase, substrate-binding domain"/>
    <property type="match status" value="1"/>
</dbReference>
<dbReference type="PANTHER" id="PTHR13622:SF8">
    <property type="entry name" value="THIAMIN PYROPHOSPHOKINASE 1"/>
    <property type="match status" value="1"/>
</dbReference>
<gene>
    <name evidence="2" type="primary">Tpk1</name>
</gene>
<dbReference type="GO" id="GO:0004788">
    <property type="term" value="F:thiamine diphosphokinase activity"/>
    <property type="evidence" value="ECO:0007669"/>
    <property type="project" value="TreeGrafter"/>
</dbReference>